<feature type="region of interest" description="Disordered" evidence="1">
    <location>
        <begin position="47"/>
        <end position="69"/>
    </location>
</feature>
<feature type="compositionally biased region" description="Basic and acidic residues" evidence="1">
    <location>
        <begin position="130"/>
        <end position="152"/>
    </location>
</feature>
<evidence type="ECO:0000313" key="2">
    <source>
        <dbReference type="EMBL" id="JAE18540.1"/>
    </source>
</evidence>
<feature type="compositionally biased region" description="Pro residues" evidence="1">
    <location>
        <begin position="47"/>
        <end position="60"/>
    </location>
</feature>
<sequence length="160" mass="16222">MMLSSCLIKECLMLSNVNISLRSTLSSLVTGVTELLAARSALVLGAPEPPKPTRPLPCAPPGGATAGAGDAAAALVTTLNSIADTPTTTARSSWNSEHYGGLEASAKRRGNAGDLAMERRREAIVGGGGRWEREGDGDGDGRVGRRAAKAEGRGIGGPGA</sequence>
<feature type="region of interest" description="Disordered" evidence="1">
    <location>
        <begin position="126"/>
        <end position="160"/>
    </location>
</feature>
<accession>A0A0A9G0D7</accession>
<evidence type="ECO:0000256" key="1">
    <source>
        <dbReference type="SAM" id="MobiDB-lite"/>
    </source>
</evidence>
<proteinExistence type="predicted"/>
<reference evidence="2" key="2">
    <citation type="journal article" date="2015" name="Data Brief">
        <title>Shoot transcriptome of the giant reed, Arundo donax.</title>
        <authorList>
            <person name="Barrero R.A."/>
            <person name="Guerrero F.D."/>
            <person name="Moolhuijzen P."/>
            <person name="Goolsby J.A."/>
            <person name="Tidwell J."/>
            <person name="Bellgard S.E."/>
            <person name="Bellgard M.I."/>
        </authorList>
    </citation>
    <scope>NUCLEOTIDE SEQUENCE</scope>
    <source>
        <tissue evidence="2">Shoot tissue taken approximately 20 cm above the soil surface</tissue>
    </source>
</reference>
<reference evidence="2" key="1">
    <citation type="submission" date="2014-09" db="EMBL/GenBank/DDBJ databases">
        <authorList>
            <person name="Magalhaes I.L.F."/>
            <person name="Oliveira U."/>
            <person name="Santos F.R."/>
            <person name="Vidigal T.H.D.A."/>
            <person name="Brescovit A.D."/>
            <person name="Santos A.J."/>
        </authorList>
    </citation>
    <scope>NUCLEOTIDE SEQUENCE</scope>
    <source>
        <tissue evidence="2">Shoot tissue taken approximately 20 cm above the soil surface</tissue>
    </source>
</reference>
<organism evidence="2">
    <name type="scientific">Arundo donax</name>
    <name type="common">Giant reed</name>
    <name type="synonym">Donax arundinaceus</name>
    <dbReference type="NCBI Taxonomy" id="35708"/>
    <lineage>
        <taxon>Eukaryota</taxon>
        <taxon>Viridiplantae</taxon>
        <taxon>Streptophyta</taxon>
        <taxon>Embryophyta</taxon>
        <taxon>Tracheophyta</taxon>
        <taxon>Spermatophyta</taxon>
        <taxon>Magnoliopsida</taxon>
        <taxon>Liliopsida</taxon>
        <taxon>Poales</taxon>
        <taxon>Poaceae</taxon>
        <taxon>PACMAD clade</taxon>
        <taxon>Arundinoideae</taxon>
        <taxon>Arundineae</taxon>
        <taxon>Arundo</taxon>
    </lineage>
</organism>
<protein>
    <submittedName>
        <fullName evidence="2">Uncharacterized protein</fullName>
    </submittedName>
</protein>
<dbReference type="EMBL" id="GBRH01179356">
    <property type="protein sequence ID" value="JAE18540.1"/>
    <property type="molecule type" value="Transcribed_RNA"/>
</dbReference>
<name>A0A0A9G0D7_ARUDO</name>
<dbReference type="AlphaFoldDB" id="A0A0A9G0D7"/>